<dbReference type="AlphaFoldDB" id="A0A5B9W1J0"/>
<evidence type="ECO:0000256" key="1">
    <source>
        <dbReference type="SAM" id="MobiDB-lite"/>
    </source>
</evidence>
<feature type="domain" description="Endonuclease/exonuclease/phosphatase" evidence="2">
    <location>
        <begin position="4"/>
        <end position="227"/>
    </location>
</feature>
<evidence type="ECO:0000313" key="4">
    <source>
        <dbReference type="Proteomes" id="UP000324233"/>
    </source>
</evidence>
<accession>A0A5B9W1J0</accession>
<reference evidence="3 4" key="1">
    <citation type="submission" date="2019-08" db="EMBL/GenBank/DDBJ databases">
        <title>Deep-cultivation of Planctomycetes and their phenomic and genomic characterization uncovers novel biology.</title>
        <authorList>
            <person name="Wiegand S."/>
            <person name="Jogler M."/>
            <person name="Boedeker C."/>
            <person name="Pinto D."/>
            <person name="Vollmers J."/>
            <person name="Rivas-Marin E."/>
            <person name="Kohn T."/>
            <person name="Peeters S.H."/>
            <person name="Heuer A."/>
            <person name="Rast P."/>
            <person name="Oberbeckmann S."/>
            <person name="Bunk B."/>
            <person name="Jeske O."/>
            <person name="Meyerdierks A."/>
            <person name="Storesund J.E."/>
            <person name="Kallscheuer N."/>
            <person name="Luecker S."/>
            <person name="Lage O.M."/>
            <person name="Pohl T."/>
            <person name="Merkel B.J."/>
            <person name="Hornburger P."/>
            <person name="Mueller R.-W."/>
            <person name="Bruemmer F."/>
            <person name="Labrenz M."/>
            <person name="Spormann A.M."/>
            <person name="Op den Camp H."/>
            <person name="Overmann J."/>
            <person name="Amann R."/>
            <person name="Jetten M.S.M."/>
            <person name="Mascher T."/>
            <person name="Medema M.H."/>
            <person name="Devos D.P."/>
            <person name="Kaster A.-K."/>
            <person name="Ovreas L."/>
            <person name="Rohde M."/>
            <person name="Galperin M.Y."/>
            <person name="Jogler C."/>
        </authorList>
    </citation>
    <scope>NUCLEOTIDE SEQUENCE [LARGE SCALE GENOMIC DNA]</scope>
    <source>
        <strain evidence="3 4">OJF2</strain>
    </source>
</reference>
<dbReference type="GO" id="GO:0016020">
    <property type="term" value="C:membrane"/>
    <property type="evidence" value="ECO:0007669"/>
    <property type="project" value="GOC"/>
</dbReference>
<organism evidence="3 4">
    <name type="scientific">Aquisphaera giovannonii</name>
    <dbReference type="NCBI Taxonomy" id="406548"/>
    <lineage>
        <taxon>Bacteria</taxon>
        <taxon>Pseudomonadati</taxon>
        <taxon>Planctomycetota</taxon>
        <taxon>Planctomycetia</taxon>
        <taxon>Isosphaerales</taxon>
        <taxon>Isosphaeraceae</taxon>
        <taxon>Aquisphaera</taxon>
    </lineage>
</organism>
<dbReference type="Gene3D" id="3.60.10.10">
    <property type="entry name" value="Endonuclease/exonuclease/phosphatase"/>
    <property type="match status" value="1"/>
</dbReference>
<dbReference type="InterPro" id="IPR005135">
    <property type="entry name" value="Endo/exonuclease/phosphatase"/>
</dbReference>
<feature type="compositionally biased region" description="Basic residues" evidence="1">
    <location>
        <begin position="247"/>
        <end position="256"/>
    </location>
</feature>
<dbReference type="InterPro" id="IPR051916">
    <property type="entry name" value="GPI-anchor_lipid_remodeler"/>
</dbReference>
<dbReference type="OrthoDB" id="155529at2"/>
<dbReference type="Pfam" id="PF03372">
    <property type="entry name" value="Exo_endo_phos"/>
    <property type="match status" value="1"/>
</dbReference>
<dbReference type="GO" id="GO:0006506">
    <property type="term" value="P:GPI anchor biosynthetic process"/>
    <property type="evidence" value="ECO:0007669"/>
    <property type="project" value="TreeGrafter"/>
</dbReference>
<evidence type="ECO:0000313" key="3">
    <source>
        <dbReference type="EMBL" id="QEH34456.1"/>
    </source>
</evidence>
<gene>
    <name evidence="3" type="ORF">OJF2_29950</name>
</gene>
<dbReference type="Proteomes" id="UP000324233">
    <property type="component" value="Chromosome"/>
</dbReference>
<dbReference type="RefSeq" id="WP_148594378.1">
    <property type="nucleotide sequence ID" value="NZ_CP042997.1"/>
</dbReference>
<dbReference type="KEGG" id="agv:OJF2_29950"/>
<dbReference type="InterPro" id="IPR036691">
    <property type="entry name" value="Endo/exonu/phosph_ase_sf"/>
</dbReference>
<dbReference type="EMBL" id="CP042997">
    <property type="protein sequence ID" value="QEH34456.1"/>
    <property type="molecule type" value="Genomic_DNA"/>
</dbReference>
<name>A0A5B9W1J0_9BACT</name>
<protein>
    <recommendedName>
        <fullName evidence="2">Endonuclease/exonuclease/phosphatase domain-containing protein</fullName>
    </recommendedName>
</protein>
<proteinExistence type="predicted"/>
<keyword evidence="4" id="KW-1185">Reference proteome</keyword>
<evidence type="ECO:0000259" key="2">
    <source>
        <dbReference type="Pfam" id="PF03372"/>
    </source>
</evidence>
<dbReference type="PANTHER" id="PTHR14859:SF15">
    <property type="entry name" value="ENDONUCLEASE_EXONUCLEASE_PHOSPHATASE DOMAIN-CONTAINING PROTEIN"/>
    <property type="match status" value="1"/>
</dbReference>
<feature type="region of interest" description="Disordered" evidence="1">
    <location>
        <begin position="243"/>
        <end position="263"/>
    </location>
</feature>
<dbReference type="SUPFAM" id="SSF56219">
    <property type="entry name" value="DNase I-like"/>
    <property type="match status" value="1"/>
</dbReference>
<sequence>MRLVSYNIHKGIGGRDRRYRLERVIGVLEALNPDLICLQEVDRDVRRTRHDDQPRRFVEAFRSAAHLYQLNVRLKAGGYGNLLLSRWPLNAHHQVSLRLADRKPRGAQIAVVDSPEGPFHLVHWHLGLAEKERHWQARHLLDHHLFRESAHLPTLIVGDFNDWRNTLATGPFASHGFRQLTHPRSRFRSFPAYLPLTALDKAFARGPLTFRQVRIAHSRLARDASDHLPLVIDFHVDHRAQPPAQARPHHARHGTPPHKGLNP</sequence>
<dbReference type="GO" id="GO:0003824">
    <property type="term" value="F:catalytic activity"/>
    <property type="evidence" value="ECO:0007669"/>
    <property type="project" value="InterPro"/>
</dbReference>
<dbReference type="PANTHER" id="PTHR14859">
    <property type="entry name" value="CALCOFLUOR WHITE HYPERSENSITIVE PROTEIN PRECURSOR"/>
    <property type="match status" value="1"/>
</dbReference>